<accession>A0A4C1VKQ3</accession>
<evidence type="ECO:0000313" key="2">
    <source>
        <dbReference type="Proteomes" id="UP000299102"/>
    </source>
</evidence>
<organism evidence="1 2">
    <name type="scientific">Eumeta variegata</name>
    <name type="common">Bagworm moth</name>
    <name type="synonym">Eumeta japonica</name>
    <dbReference type="NCBI Taxonomy" id="151549"/>
    <lineage>
        <taxon>Eukaryota</taxon>
        <taxon>Metazoa</taxon>
        <taxon>Ecdysozoa</taxon>
        <taxon>Arthropoda</taxon>
        <taxon>Hexapoda</taxon>
        <taxon>Insecta</taxon>
        <taxon>Pterygota</taxon>
        <taxon>Neoptera</taxon>
        <taxon>Endopterygota</taxon>
        <taxon>Lepidoptera</taxon>
        <taxon>Glossata</taxon>
        <taxon>Ditrysia</taxon>
        <taxon>Tineoidea</taxon>
        <taxon>Psychidae</taxon>
        <taxon>Oiketicinae</taxon>
        <taxon>Eumeta</taxon>
    </lineage>
</organism>
<dbReference type="EMBL" id="BGZK01000361">
    <property type="protein sequence ID" value="GBP39183.1"/>
    <property type="molecule type" value="Genomic_DNA"/>
</dbReference>
<protein>
    <submittedName>
        <fullName evidence="1">Uncharacterized protein</fullName>
    </submittedName>
</protein>
<dbReference type="Proteomes" id="UP000299102">
    <property type="component" value="Unassembled WGS sequence"/>
</dbReference>
<gene>
    <name evidence="1" type="ORF">EVAR_26969_1</name>
</gene>
<evidence type="ECO:0000313" key="1">
    <source>
        <dbReference type="EMBL" id="GBP39183.1"/>
    </source>
</evidence>
<name>A0A4C1VKQ3_EUMVA</name>
<reference evidence="1 2" key="1">
    <citation type="journal article" date="2019" name="Commun. Biol.">
        <title>The bagworm genome reveals a unique fibroin gene that provides high tensile strength.</title>
        <authorList>
            <person name="Kono N."/>
            <person name="Nakamura H."/>
            <person name="Ohtoshi R."/>
            <person name="Tomita M."/>
            <person name="Numata K."/>
            <person name="Arakawa K."/>
        </authorList>
    </citation>
    <scope>NUCLEOTIDE SEQUENCE [LARGE SCALE GENOMIC DNA]</scope>
</reference>
<comment type="caution">
    <text evidence="1">The sequence shown here is derived from an EMBL/GenBank/DDBJ whole genome shotgun (WGS) entry which is preliminary data.</text>
</comment>
<keyword evidence="2" id="KW-1185">Reference proteome</keyword>
<sequence>MNPLIEFRSNTWKLSRSSKPVYFRLPITELYDLRRDTFSKLLKIERQYLMTLKTEDIKSPTDDHHATVEKMKALEILGLEDPS</sequence>
<dbReference type="AlphaFoldDB" id="A0A4C1VKQ3"/>
<proteinExistence type="predicted"/>